<dbReference type="RefSeq" id="WP_267990185.1">
    <property type="nucleotide sequence ID" value="NZ_JAPJZI010000001.1"/>
</dbReference>
<dbReference type="EMBL" id="JAPJZI010000001">
    <property type="protein sequence ID" value="MDA5398781.1"/>
    <property type="molecule type" value="Genomic_DNA"/>
</dbReference>
<proteinExistence type="predicted"/>
<evidence type="ECO:0000256" key="1">
    <source>
        <dbReference type="SAM" id="MobiDB-lite"/>
    </source>
</evidence>
<evidence type="ECO:0000313" key="3">
    <source>
        <dbReference type="EMBL" id="MDA5398781.1"/>
    </source>
</evidence>
<sequence>MRKGRTVRSVVAAFLMQTGIAGLPIAKAQDVVIPSGTTVFTTQTIANPEDTLTVEDGGAIDTSGSSGDGVDASGDNQTVKNQGKITVIENGISSTAQNVVISNTGTITTEISPLINDDIGIGIYSDGDAAHIENTGAITAVNYGIRSKKGDAKIINTGRIDALNHGIRSDGENAMVINYGTVNGDSQGVVVGIHAIRSGGASSVVANYGTLLSQDDGIFYVGDNAVISNYGVIKPGGWGIGSQGDSSKIINAGTILAGNGDGAINLVGMESELILQPGSVLVGDIAFFGISETLTLDPGHNLVLRYQGAFSNLNTSMPVIHDSGDMMIYSVDPTGFALSQSFIQTMAGAVHETVRSGSASDSSTGSAVFGFDNAGSDQAAENRSGWVAAFGGYQTQNGLGAVTGGNQAYGGITTGGGIDDGERSIGAFLGSSYSQLKTDAGSQEIDAASFLGGLYFAHPFGETFRITGSVLGGYTRFNSDRIIANNTIAGGLETAVADYSGYVISPSVTLAHTLTERTEVSIGGYYAGLFIDGYNETGSSTNLTVSSRDIHIAAVRLQARYLAYQQQTNKGHLTVETWAGVDGNFLLGGDAVGVQLAGTPLSFPATFAKASAIGFAGIGFNHTPSIGNWSVNTSLEGRFGTEGYAEITAAASAFLRF</sequence>
<evidence type="ECO:0000259" key="2">
    <source>
        <dbReference type="PROSITE" id="PS51208"/>
    </source>
</evidence>
<dbReference type="Pfam" id="PF03797">
    <property type="entry name" value="Autotransporter"/>
    <property type="match status" value="1"/>
</dbReference>
<organism evidence="3 4">
    <name type="scientific">Hoeflea prorocentri</name>
    <dbReference type="NCBI Taxonomy" id="1922333"/>
    <lineage>
        <taxon>Bacteria</taxon>
        <taxon>Pseudomonadati</taxon>
        <taxon>Pseudomonadota</taxon>
        <taxon>Alphaproteobacteria</taxon>
        <taxon>Hyphomicrobiales</taxon>
        <taxon>Rhizobiaceae</taxon>
        <taxon>Hoeflea</taxon>
    </lineage>
</organism>
<dbReference type="InterPro" id="IPR005546">
    <property type="entry name" value="Autotransporte_beta"/>
</dbReference>
<reference evidence="3" key="1">
    <citation type="submission" date="2022-11" db="EMBL/GenBank/DDBJ databases">
        <title>Draft genome sequence of Hoeflea poritis E7-10 and Hoeflea prorocentri PM5-8, separated from scleractinian coral Porites lutea and marine dinoflagellate.</title>
        <authorList>
            <person name="Zhang G."/>
            <person name="Wei Q."/>
            <person name="Cai L."/>
        </authorList>
    </citation>
    <scope>NUCLEOTIDE SEQUENCE</scope>
    <source>
        <strain evidence="3">PM5-8</strain>
    </source>
</reference>
<name>A0A9X3UI09_9HYPH</name>
<feature type="compositionally biased region" description="Low complexity" evidence="1">
    <location>
        <begin position="61"/>
        <end position="75"/>
    </location>
</feature>
<dbReference type="SUPFAM" id="SSF103515">
    <property type="entry name" value="Autotransporter"/>
    <property type="match status" value="1"/>
</dbReference>
<dbReference type="Proteomes" id="UP001151234">
    <property type="component" value="Unassembled WGS sequence"/>
</dbReference>
<comment type="caution">
    <text evidence="3">The sequence shown here is derived from an EMBL/GenBank/DDBJ whole genome shotgun (WGS) entry which is preliminary data.</text>
</comment>
<evidence type="ECO:0000313" key="4">
    <source>
        <dbReference type="Proteomes" id="UP001151234"/>
    </source>
</evidence>
<dbReference type="AlphaFoldDB" id="A0A9X3UI09"/>
<protein>
    <submittedName>
        <fullName evidence="3">Autotransporter domain-containing protein</fullName>
    </submittedName>
</protein>
<feature type="domain" description="Autotransporter" evidence="2">
    <location>
        <begin position="378"/>
        <end position="657"/>
    </location>
</feature>
<gene>
    <name evidence="3" type="ORF">OQ273_09395</name>
</gene>
<dbReference type="InterPro" id="IPR036709">
    <property type="entry name" value="Autotransporte_beta_dom_sf"/>
</dbReference>
<feature type="region of interest" description="Disordered" evidence="1">
    <location>
        <begin position="53"/>
        <end position="78"/>
    </location>
</feature>
<dbReference type="Gene3D" id="2.40.128.130">
    <property type="entry name" value="Autotransporter beta-domain"/>
    <property type="match status" value="1"/>
</dbReference>
<accession>A0A9X3UI09</accession>
<dbReference type="SMART" id="SM00869">
    <property type="entry name" value="Autotransporter"/>
    <property type="match status" value="1"/>
</dbReference>
<keyword evidence="4" id="KW-1185">Reference proteome</keyword>
<dbReference type="PROSITE" id="PS51208">
    <property type="entry name" value="AUTOTRANSPORTER"/>
    <property type="match status" value="1"/>
</dbReference>